<dbReference type="GO" id="GO:0008270">
    <property type="term" value="F:zinc ion binding"/>
    <property type="evidence" value="ECO:0007669"/>
    <property type="project" value="UniProtKB-KW"/>
</dbReference>
<dbReference type="PANTHER" id="PTHR45676:SF41">
    <property type="entry name" value="RING-H2 FINGER PROTEIN ATL66"/>
    <property type="match status" value="1"/>
</dbReference>
<dbReference type="UniPathway" id="UPA00143"/>
<dbReference type="EMBL" id="GG662514">
    <property type="protein sequence ID" value="EAR83908.2"/>
    <property type="molecule type" value="Genomic_DNA"/>
</dbReference>
<reference evidence="4" key="1">
    <citation type="journal article" date="2006" name="PLoS Biol.">
        <title>Macronuclear genome sequence of the ciliate Tetrahymena thermophila, a model eukaryote.</title>
        <authorList>
            <person name="Eisen J.A."/>
            <person name="Coyne R.S."/>
            <person name="Wu M."/>
            <person name="Wu D."/>
            <person name="Thiagarajan M."/>
            <person name="Wortman J.R."/>
            <person name="Badger J.H."/>
            <person name="Ren Q."/>
            <person name="Amedeo P."/>
            <person name="Jones K.M."/>
            <person name="Tallon L.J."/>
            <person name="Delcher A.L."/>
            <person name="Salzberg S.L."/>
            <person name="Silva J.C."/>
            <person name="Haas B.J."/>
            <person name="Majoros W.H."/>
            <person name="Farzad M."/>
            <person name="Carlton J.M."/>
            <person name="Smith R.K. Jr."/>
            <person name="Garg J."/>
            <person name="Pearlman R.E."/>
            <person name="Karrer K.M."/>
            <person name="Sun L."/>
            <person name="Manning G."/>
            <person name="Elde N.C."/>
            <person name="Turkewitz A.P."/>
            <person name="Asai D.J."/>
            <person name="Wilkes D.E."/>
            <person name="Wang Y."/>
            <person name="Cai H."/>
            <person name="Collins K."/>
            <person name="Stewart B.A."/>
            <person name="Lee S.R."/>
            <person name="Wilamowska K."/>
            <person name="Weinberg Z."/>
            <person name="Ruzzo W.L."/>
            <person name="Wloga D."/>
            <person name="Gaertig J."/>
            <person name="Frankel J."/>
            <person name="Tsao C.-C."/>
            <person name="Gorovsky M.A."/>
            <person name="Keeling P.J."/>
            <person name="Waller R.F."/>
            <person name="Patron N.J."/>
            <person name="Cherry J.M."/>
            <person name="Stover N.A."/>
            <person name="Krieger C.J."/>
            <person name="del Toro C."/>
            <person name="Ryder H.F."/>
            <person name="Williamson S.C."/>
            <person name="Barbeau R.A."/>
            <person name="Hamilton E.P."/>
            <person name="Orias E."/>
        </authorList>
    </citation>
    <scope>NUCLEOTIDE SEQUENCE [LARGE SCALE GENOMIC DNA]</scope>
    <source>
        <strain evidence="4">SB210</strain>
    </source>
</reference>
<sequence>MEKVDSILTKIIIKISSSYISLISNFTLIILQKIQGRDENQRYCVIEYSFIQNSQKELIDTKPILILTLEKSSSKAIETRYTILFVFGIFFFKNNYLESSAFNRFSDKKLLCGFKFKLSSLFFRDISIQQAEDSDSLQSTVIKQLSTSQIINQDCSICLDKLQTGQTVSIITECQHYYHQECIENWFQCNKTCPLCRTQIFIL</sequence>
<dbReference type="InterPro" id="IPR013083">
    <property type="entry name" value="Znf_RING/FYVE/PHD"/>
</dbReference>
<evidence type="ECO:0000256" key="1">
    <source>
        <dbReference type="PROSITE-ProRule" id="PRU00175"/>
    </source>
</evidence>
<dbReference type="Gene3D" id="3.30.40.10">
    <property type="entry name" value="Zinc/RING finger domain, C3HC4 (zinc finger)"/>
    <property type="match status" value="1"/>
</dbReference>
<protein>
    <submittedName>
        <fullName evidence="3">Zinc finger, C3HC4 type (RING finger) protein</fullName>
    </submittedName>
</protein>
<dbReference type="AlphaFoldDB" id="I7MCG6"/>
<keyword evidence="1" id="KW-0479">Metal-binding</keyword>
<keyword evidence="1" id="KW-0862">Zinc</keyword>
<dbReference type="STRING" id="312017.I7MCG6"/>
<dbReference type="KEGG" id="tet:TTHERM_00773180"/>
<evidence type="ECO:0000313" key="4">
    <source>
        <dbReference type="Proteomes" id="UP000009168"/>
    </source>
</evidence>
<dbReference type="PANTHER" id="PTHR45676">
    <property type="entry name" value="RING-H2 FINGER PROTEIN ATL51-RELATED"/>
    <property type="match status" value="1"/>
</dbReference>
<proteinExistence type="predicted"/>
<dbReference type="OrthoDB" id="292178at2759"/>
<name>I7MCG6_TETTS</name>
<dbReference type="SMART" id="SM00184">
    <property type="entry name" value="RING"/>
    <property type="match status" value="1"/>
</dbReference>
<evidence type="ECO:0000259" key="2">
    <source>
        <dbReference type="PROSITE" id="PS50089"/>
    </source>
</evidence>
<gene>
    <name evidence="3" type="ORF">TTHERM_00773180</name>
</gene>
<keyword evidence="4" id="KW-1185">Reference proteome</keyword>
<dbReference type="Proteomes" id="UP000009168">
    <property type="component" value="Unassembled WGS sequence"/>
</dbReference>
<dbReference type="RefSeq" id="XP_001031571.2">
    <property type="nucleotide sequence ID" value="XM_001031571.2"/>
</dbReference>
<keyword evidence="1" id="KW-0863">Zinc-finger</keyword>
<organism evidence="3 4">
    <name type="scientific">Tetrahymena thermophila (strain SB210)</name>
    <dbReference type="NCBI Taxonomy" id="312017"/>
    <lineage>
        <taxon>Eukaryota</taxon>
        <taxon>Sar</taxon>
        <taxon>Alveolata</taxon>
        <taxon>Ciliophora</taxon>
        <taxon>Intramacronucleata</taxon>
        <taxon>Oligohymenophorea</taxon>
        <taxon>Hymenostomatida</taxon>
        <taxon>Tetrahymenina</taxon>
        <taxon>Tetrahymenidae</taxon>
        <taxon>Tetrahymena</taxon>
    </lineage>
</organism>
<dbReference type="GO" id="GO:0016567">
    <property type="term" value="P:protein ubiquitination"/>
    <property type="evidence" value="ECO:0007669"/>
    <property type="project" value="UniProtKB-UniPathway"/>
</dbReference>
<dbReference type="Pfam" id="PF13639">
    <property type="entry name" value="zf-RING_2"/>
    <property type="match status" value="1"/>
</dbReference>
<feature type="domain" description="RING-type" evidence="2">
    <location>
        <begin position="155"/>
        <end position="197"/>
    </location>
</feature>
<accession>I7MCG6</accession>
<evidence type="ECO:0000313" key="3">
    <source>
        <dbReference type="EMBL" id="EAR83908.2"/>
    </source>
</evidence>
<dbReference type="PROSITE" id="PS50089">
    <property type="entry name" value="ZF_RING_2"/>
    <property type="match status" value="1"/>
</dbReference>
<dbReference type="GeneID" id="7837359"/>
<dbReference type="InterPro" id="IPR001841">
    <property type="entry name" value="Znf_RING"/>
</dbReference>
<dbReference type="SUPFAM" id="SSF57850">
    <property type="entry name" value="RING/U-box"/>
    <property type="match status" value="1"/>
</dbReference>
<dbReference type="InParanoid" id="I7MCG6"/>